<evidence type="ECO:0000256" key="6">
    <source>
        <dbReference type="HAMAP-Rule" id="MF_00836"/>
    </source>
</evidence>
<dbReference type="Gene3D" id="3.40.50.300">
    <property type="entry name" value="P-loop containing nucleotide triphosphate hydrolases"/>
    <property type="match status" value="1"/>
</dbReference>
<organism evidence="8 9">
    <name type="scientific">Pseudomonas frederiksbergensis</name>
    <dbReference type="NCBI Taxonomy" id="104087"/>
    <lineage>
        <taxon>Bacteria</taxon>
        <taxon>Pseudomonadati</taxon>
        <taxon>Pseudomonadota</taxon>
        <taxon>Gammaproteobacteria</taxon>
        <taxon>Pseudomonadales</taxon>
        <taxon>Pseudomonadaceae</taxon>
        <taxon>Pseudomonas</taxon>
    </lineage>
</organism>
<dbReference type="SMART" id="SM00072">
    <property type="entry name" value="GuKc"/>
    <property type="match status" value="1"/>
</dbReference>
<dbReference type="InterPro" id="IPR012699">
    <property type="entry name" value="PhnN"/>
</dbReference>
<dbReference type="GO" id="GO:0005524">
    <property type="term" value="F:ATP binding"/>
    <property type="evidence" value="ECO:0007669"/>
    <property type="project" value="UniProtKB-KW"/>
</dbReference>
<evidence type="ECO:0000256" key="2">
    <source>
        <dbReference type="ARBA" id="ARBA00005069"/>
    </source>
</evidence>
<dbReference type="SUPFAM" id="SSF52540">
    <property type="entry name" value="P-loop containing nucleoside triphosphate hydrolases"/>
    <property type="match status" value="1"/>
</dbReference>
<dbReference type="GO" id="GO:0033863">
    <property type="term" value="F:ribose 1,5-bisphosphate phosphokinase activity"/>
    <property type="evidence" value="ECO:0007669"/>
    <property type="project" value="UniProtKB-UniRule"/>
</dbReference>
<dbReference type="GO" id="GO:0005829">
    <property type="term" value="C:cytosol"/>
    <property type="evidence" value="ECO:0007669"/>
    <property type="project" value="TreeGrafter"/>
</dbReference>
<gene>
    <name evidence="6" type="primary">phnN</name>
    <name evidence="8" type="ORF">C5612_24115</name>
</gene>
<dbReference type="GO" id="GO:0019634">
    <property type="term" value="P:organic phosphonate metabolic process"/>
    <property type="evidence" value="ECO:0007669"/>
    <property type="project" value="UniProtKB-UniRule"/>
</dbReference>
<dbReference type="InterPro" id="IPR008144">
    <property type="entry name" value="Guanylate_kin-like_dom"/>
</dbReference>
<keyword evidence="3 6" id="KW-0808">Transferase</keyword>
<evidence type="ECO:0000313" key="9">
    <source>
        <dbReference type="Proteomes" id="UP000239687"/>
    </source>
</evidence>
<dbReference type="HAMAP" id="MF_00836">
    <property type="entry name" value="PhnN"/>
    <property type="match status" value="1"/>
</dbReference>
<dbReference type="Proteomes" id="UP000239687">
    <property type="component" value="Unassembled WGS sequence"/>
</dbReference>
<comment type="caution">
    <text evidence="8">The sequence shown here is derived from an EMBL/GenBank/DDBJ whole genome shotgun (WGS) entry which is preliminary data.</text>
</comment>
<reference evidence="8 9" key="1">
    <citation type="submission" date="2018-02" db="EMBL/GenBank/DDBJ databases">
        <title>Draft genome sequencing of Pseudomonas frederiksbergensis 11-D3.</title>
        <authorList>
            <person name="Zheng B.-X."/>
        </authorList>
    </citation>
    <scope>NUCLEOTIDE SEQUENCE [LARGE SCALE GENOMIC DNA]</scope>
    <source>
        <strain evidence="8 9">11-D3</strain>
    </source>
</reference>
<evidence type="ECO:0000259" key="7">
    <source>
        <dbReference type="PROSITE" id="PS50052"/>
    </source>
</evidence>
<comment type="similarity">
    <text evidence="6">Belongs to the ribose 1,5-bisphosphokinase family.</text>
</comment>
<evidence type="ECO:0000256" key="4">
    <source>
        <dbReference type="ARBA" id="ARBA00022741"/>
    </source>
</evidence>
<sequence length="193" mass="21838">MDGRLIYLMGPSGSGKDSLIEAARRPLRAHNCEVVRRVITRSAESVGEDAIEVSREEFERRRNKGDFALSWQANGLDYGIPVLIDQWLKEGRDVLINGSRGHLEQAQQRYPKLLPVLLTVRDEVLRERLRRRGRESLAEIEARLHRNTLFTADDSDNSMGDAPIRRLDNSGDLAVTVARLLELLSVSAKPDRI</sequence>
<accession>A0A2S8HCI3</accession>
<dbReference type="EC" id="2.7.4.23" evidence="6"/>
<dbReference type="PANTHER" id="PTHR23117:SF8">
    <property type="entry name" value="RIBOSE 1,5-BISPHOSPHATE PHOSPHOKINASE PHNN"/>
    <property type="match status" value="1"/>
</dbReference>
<evidence type="ECO:0000256" key="5">
    <source>
        <dbReference type="ARBA" id="ARBA00022840"/>
    </source>
</evidence>
<proteinExistence type="inferred from homology"/>
<keyword evidence="8" id="KW-0418">Kinase</keyword>
<dbReference type="GO" id="GO:0006015">
    <property type="term" value="P:5-phosphoribose 1-diphosphate biosynthetic process"/>
    <property type="evidence" value="ECO:0007669"/>
    <property type="project" value="UniProtKB-UniRule"/>
</dbReference>
<dbReference type="Pfam" id="PF13238">
    <property type="entry name" value="AAA_18"/>
    <property type="match status" value="1"/>
</dbReference>
<dbReference type="InterPro" id="IPR027417">
    <property type="entry name" value="P-loop_NTPase"/>
</dbReference>
<dbReference type="RefSeq" id="WP_105346646.1">
    <property type="nucleotide sequence ID" value="NZ_PUIN01000015.1"/>
</dbReference>
<comment type="pathway">
    <text evidence="2 6">Metabolic intermediate biosynthesis; 5-phospho-alpha-D-ribose 1-diphosphate biosynthesis; 5-phospho-alpha-D-ribose 1-diphosphate from D-ribose 5-phosphate (route II): step 3/3.</text>
</comment>
<name>A0A2S8HCI3_9PSED</name>
<dbReference type="NCBIfam" id="TIGR02322">
    <property type="entry name" value="phosphon_PhnN"/>
    <property type="match status" value="1"/>
</dbReference>
<evidence type="ECO:0000256" key="3">
    <source>
        <dbReference type="ARBA" id="ARBA00022679"/>
    </source>
</evidence>
<dbReference type="EMBL" id="PUIN01000015">
    <property type="protein sequence ID" value="PQP00189.1"/>
    <property type="molecule type" value="Genomic_DNA"/>
</dbReference>
<feature type="binding site" evidence="6">
    <location>
        <begin position="10"/>
        <end position="17"/>
    </location>
    <ligand>
        <name>ATP</name>
        <dbReference type="ChEBI" id="CHEBI:30616"/>
    </ligand>
</feature>
<evidence type="ECO:0000256" key="1">
    <source>
        <dbReference type="ARBA" id="ARBA00000373"/>
    </source>
</evidence>
<dbReference type="NCBIfam" id="NF007485">
    <property type="entry name" value="PRK10078.1"/>
    <property type="match status" value="1"/>
</dbReference>
<dbReference type="AlphaFoldDB" id="A0A2S8HCI3"/>
<feature type="domain" description="Guanylate kinase-like" evidence="7">
    <location>
        <begin position="3"/>
        <end position="185"/>
    </location>
</feature>
<evidence type="ECO:0000313" key="8">
    <source>
        <dbReference type="EMBL" id="PQP00189.1"/>
    </source>
</evidence>
<dbReference type="UniPathway" id="UPA00087">
    <property type="reaction ID" value="UER00175"/>
</dbReference>
<dbReference type="PROSITE" id="PS50052">
    <property type="entry name" value="GUANYLATE_KINASE_2"/>
    <property type="match status" value="1"/>
</dbReference>
<protein>
    <recommendedName>
        <fullName evidence="6">Ribose 1,5-bisphosphate phosphokinase PhnN</fullName>
        <ecNumber evidence="6">2.7.4.23</ecNumber>
    </recommendedName>
    <alternativeName>
        <fullName evidence="6">Ribose 1,5-bisphosphokinase</fullName>
    </alternativeName>
</protein>
<dbReference type="InterPro" id="IPR008145">
    <property type="entry name" value="GK/Ca_channel_bsu"/>
</dbReference>
<keyword evidence="4 6" id="KW-0547">Nucleotide-binding</keyword>
<comment type="catalytic activity">
    <reaction evidence="1 6">
        <text>alpha-D-ribose 1,5-bisphosphate + ATP = 5-phospho-alpha-D-ribose 1-diphosphate + ADP</text>
        <dbReference type="Rhea" id="RHEA:20109"/>
        <dbReference type="ChEBI" id="CHEBI:30616"/>
        <dbReference type="ChEBI" id="CHEBI:58017"/>
        <dbReference type="ChEBI" id="CHEBI:68688"/>
        <dbReference type="ChEBI" id="CHEBI:456216"/>
        <dbReference type="EC" id="2.7.4.23"/>
    </reaction>
</comment>
<keyword evidence="5 6" id="KW-0067">ATP-binding</keyword>
<comment type="function">
    <text evidence="6">Catalyzes the phosphorylation of ribose 1,5-bisphosphate to 5-phospho-D-ribosyl alpha-1-diphosphate (PRPP).</text>
</comment>
<dbReference type="PANTHER" id="PTHR23117">
    <property type="entry name" value="GUANYLATE KINASE-RELATED"/>
    <property type="match status" value="1"/>
</dbReference>